<comment type="caution">
    <text evidence="2">The sequence shown here is derived from an EMBL/GenBank/DDBJ whole genome shotgun (WGS) entry which is preliminary data.</text>
</comment>
<dbReference type="OrthoDB" id="3643471at2759"/>
<evidence type="ECO:0000256" key="1">
    <source>
        <dbReference type="SAM" id="SignalP"/>
    </source>
</evidence>
<dbReference type="EMBL" id="BOLY01000008">
    <property type="protein sequence ID" value="GIZ48216.1"/>
    <property type="molecule type" value="Genomic_DNA"/>
</dbReference>
<organism evidence="2 3">
    <name type="scientific">Cercospora kikuchii</name>
    <dbReference type="NCBI Taxonomy" id="84275"/>
    <lineage>
        <taxon>Eukaryota</taxon>
        <taxon>Fungi</taxon>
        <taxon>Dikarya</taxon>
        <taxon>Ascomycota</taxon>
        <taxon>Pezizomycotina</taxon>
        <taxon>Dothideomycetes</taxon>
        <taxon>Dothideomycetidae</taxon>
        <taxon>Mycosphaerellales</taxon>
        <taxon>Mycosphaerellaceae</taxon>
        <taxon>Cercospora</taxon>
    </lineage>
</organism>
<keyword evidence="3" id="KW-1185">Reference proteome</keyword>
<feature type="signal peptide" evidence="1">
    <location>
        <begin position="1"/>
        <end position="23"/>
    </location>
</feature>
<evidence type="ECO:0000313" key="2">
    <source>
        <dbReference type="EMBL" id="GIZ48216.1"/>
    </source>
</evidence>
<proteinExistence type="predicted"/>
<dbReference type="AlphaFoldDB" id="A0A9P3CTB1"/>
<reference evidence="2 3" key="1">
    <citation type="submission" date="2021-01" db="EMBL/GenBank/DDBJ databases">
        <title>Cercospora kikuchii MAFF 305040 whole genome shotgun sequence.</title>
        <authorList>
            <person name="Kashiwa T."/>
            <person name="Suzuki T."/>
        </authorList>
    </citation>
    <scope>NUCLEOTIDE SEQUENCE [LARGE SCALE GENOMIC DNA]</scope>
    <source>
        <strain evidence="2 3">MAFF 305040</strain>
    </source>
</reference>
<dbReference type="Proteomes" id="UP000825890">
    <property type="component" value="Unassembled WGS sequence"/>
</dbReference>
<accession>A0A9P3CTB1</accession>
<protein>
    <submittedName>
        <fullName evidence="2">Uncharacterized protein</fullName>
    </submittedName>
</protein>
<evidence type="ECO:0000313" key="3">
    <source>
        <dbReference type="Proteomes" id="UP000825890"/>
    </source>
</evidence>
<keyword evidence="1" id="KW-0732">Signal</keyword>
<sequence length="332" mass="37973">MRASYTSSKLALAILASSQAISALPAARPRPISNDDVIQLLKAAGSYQKRAADPHWYDDVFQGALEWGGDIAGHLGINERSARPDPHWYDDVFSGALDWGEDIANHLGINERSAVPDPHWYDDVFSGALDWGEDIANHLGINERSADPGSFDLDLNNKDAQRSYQEAQRYYRSHPLSLDFGLVNTRRDINALARRDPNWWKTLYSTIDNLILRRDAADMQRRDPNWWKTLYSTIDNLILRRDVEGLDRRDPNWWKTLYTAIDNIILRRDVSDQEIPAWFQEAVQKRDAHWWNKALDIGEQVAGDALQVAPYLIERDAAAEDVPAWLLEALRE</sequence>
<name>A0A9P3CTB1_9PEZI</name>
<feature type="chain" id="PRO_5040137816" evidence="1">
    <location>
        <begin position="24"/>
        <end position="332"/>
    </location>
</feature>
<gene>
    <name evidence="2" type="ORF">CKM354_001128500</name>
</gene>
<dbReference type="GeneID" id="68296860"/>
<dbReference type="RefSeq" id="XP_044662703.1">
    <property type="nucleotide sequence ID" value="XM_044806768.1"/>
</dbReference>